<dbReference type="Pfam" id="PF13561">
    <property type="entry name" value="adh_short_C2"/>
    <property type="match status" value="1"/>
</dbReference>
<dbReference type="RefSeq" id="WP_062997767.1">
    <property type="nucleotide sequence ID" value="NZ_BMMH01000005.1"/>
</dbReference>
<keyword evidence="2" id="KW-0560">Oxidoreductase</keyword>
<evidence type="ECO:0000256" key="1">
    <source>
        <dbReference type="ARBA" id="ARBA00006484"/>
    </source>
</evidence>
<reference evidence="3" key="2">
    <citation type="submission" date="2020-09" db="EMBL/GenBank/DDBJ databases">
        <authorList>
            <person name="Sun Q."/>
            <person name="Zhou Y."/>
        </authorList>
    </citation>
    <scope>NUCLEOTIDE SEQUENCE</scope>
    <source>
        <strain evidence="3">CGMCC 4.3508</strain>
    </source>
</reference>
<dbReference type="InterPro" id="IPR002347">
    <property type="entry name" value="SDR_fam"/>
</dbReference>
<dbReference type="SUPFAM" id="SSF51735">
    <property type="entry name" value="NAD(P)-binding Rossmann-fold domains"/>
    <property type="match status" value="1"/>
</dbReference>
<accession>A0A917RL40</accession>
<name>A0A917RL40_9NOCA</name>
<dbReference type="EMBL" id="BMMH01000005">
    <property type="protein sequence ID" value="GGL12516.1"/>
    <property type="molecule type" value="Genomic_DNA"/>
</dbReference>
<dbReference type="NCBIfam" id="NF005559">
    <property type="entry name" value="PRK07231.1"/>
    <property type="match status" value="1"/>
</dbReference>
<dbReference type="GO" id="GO:0016616">
    <property type="term" value="F:oxidoreductase activity, acting on the CH-OH group of donors, NAD or NADP as acceptor"/>
    <property type="evidence" value="ECO:0007669"/>
    <property type="project" value="TreeGrafter"/>
</dbReference>
<dbReference type="FunFam" id="3.40.50.720:FF:000084">
    <property type="entry name" value="Short-chain dehydrogenase reductase"/>
    <property type="match status" value="1"/>
</dbReference>
<protein>
    <submittedName>
        <fullName evidence="3">3-oxoacyl-ACP reductase</fullName>
    </submittedName>
</protein>
<comment type="caution">
    <text evidence="3">The sequence shown here is derived from an EMBL/GenBank/DDBJ whole genome shotgun (WGS) entry which is preliminary data.</text>
</comment>
<dbReference type="CDD" id="cd05233">
    <property type="entry name" value="SDR_c"/>
    <property type="match status" value="1"/>
</dbReference>
<dbReference type="InterPro" id="IPR036291">
    <property type="entry name" value="NAD(P)-bd_dom_sf"/>
</dbReference>
<organism evidence="3 4">
    <name type="scientific">Nocardia jinanensis</name>
    <dbReference type="NCBI Taxonomy" id="382504"/>
    <lineage>
        <taxon>Bacteria</taxon>
        <taxon>Bacillati</taxon>
        <taxon>Actinomycetota</taxon>
        <taxon>Actinomycetes</taxon>
        <taxon>Mycobacteriales</taxon>
        <taxon>Nocardiaceae</taxon>
        <taxon>Nocardia</taxon>
    </lineage>
</organism>
<evidence type="ECO:0000313" key="4">
    <source>
        <dbReference type="Proteomes" id="UP000638263"/>
    </source>
</evidence>
<comment type="similarity">
    <text evidence="1">Belongs to the short-chain dehydrogenases/reductases (SDR) family.</text>
</comment>
<sequence length="263" mass="26812">MTARFAGKAVIVTGAAGGIGAAISARFLEEGASVLVADIDADGLDRFVAGRSGDTDRLAAHRTDVSDAESVQAMVDAAIAIFGRLDTLVNNAGFALFGTVETITPEQWHRVIDVDLNSVFYGVRAALPHLRRTGGSVVNTASISGFGGAKGLAPYYAAKGGVVNLTRYLAVEHGGEGIRVNAVCPGPTNNGKAAMSLPALDDAYRAVIPAGRQGTPAEIAAAVAFLASDDASFVNGHNLVVDGGLTAWTGEPNVPAIVAAAQR</sequence>
<dbReference type="PANTHER" id="PTHR42760">
    <property type="entry name" value="SHORT-CHAIN DEHYDROGENASES/REDUCTASES FAMILY MEMBER"/>
    <property type="match status" value="1"/>
</dbReference>
<proteinExistence type="inferred from homology"/>
<dbReference type="Proteomes" id="UP000638263">
    <property type="component" value="Unassembled WGS sequence"/>
</dbReference>
<dbReference type="PRINTS" id="PR00081">
    <property type="entry name" value="GDHRDH"/>
</dbReference>
<keyword evidence="4" id="KW-1185">Reference proteome</keyword>
<dbReference type="PRINTS" id="PR00080">
    <property type="entry name" value="SDRFAMILY"/>
</dbReference>
<dbReference type="AlphaFoldDB" id="A0A917RL40"/>
<gene>
    <name evidence="3" type="ORF">GCM10011588_28680</name>
</gene>
<reference evidence="3" key="1">
    <citation type="journal article" date="2014" name="Int. J. Syst. Evol. Microbiol.">
        <title>Complete genome sequence of Corynebacterium casei LMG S-19264T (=DSM 44701T), isolated from a smear-ripened cheese.</title>
        <authorList>
            <consortium name="US DOE Joint Genome Institute (JGI-PGF)"/>
            <person name="Walter F."/>
            <person name="Albersmeier A."/>
            <person name="Kalinowski J."/>
            <person name="Ruckert C."/>
        </authorList>
    </citation>
    <scope>NUCLEOTIDE SEQUENCE</scope>
    <source>
        <strain evidence="3">CGMCC 4.3508</strain>
    </source>
</reference>
<evidence type="ECO:0000256" key="2">
    <source>
        <dbReference type="ARBA" id="ARBA00023002"/>
    </source>
</evidence>
<dbReference type="Gene3D" id="3.40.50.720">
    <property type="entry name" value="NAD(P)-binding Rossmann-like Domain"/>
    <property type="match status" value="1"/>
</dbReference>
<evidence type="ECO:0000313" key="3">
    <source>
        <dbReference type="EMBL" id="GGL12516.1"/>
    </source>
</evidence>